<dbReference type="EMBL" id="AP019695">
    <property type="protein sequence ID" value="BBK23533.1"/>
    <property type="molecule type" value="Genomic_DNA"/>
</dbReference>
<dbReference type="AlphaFoldDB" id="A0A6N4TLB8"/>
<sequence>MKNKNILFLCQYFYPEKISSGVLPFELATSLSKEGYNVNALVGYPKEYSDKNKVELNETIKGVNIKRVKYIQSSRSNFIGRIMNYIGFCISIAIHPLKFKANDIFICYTNPPLLPFIAALYNRLFKKQMILIVYDLYPDVAVKLGMLNNKSIIVKLFNRINNFVYKNINTIVVLSSEMKKYLIEIKHLDSSKIRVIPNWYMDLKPNLEYSESDKKNIKVFYGGNMGLAQNIEIILETAKILKNEKGIEFYFVGHGIKKDKIAQQKEKENLENVYIYNFLPKDEYDKLVQTADIVIVSLEKKVKGLGSPSKVYSYLSAGKPIIAIMPEETDVVNDIIRWKNGIVITDENCEKLSKELLKLKGNQKLLLEMGKNSRILFEEKYTLDICKKQYLNILK</sequence>
<dbReference type="Gene3D" id="3.40.50.2000">
    <property type="entry name" value="Glycogen Phosphorylase B"/>
    <property type="match status" value="2"/>
</dbReference>
<dbReference type="PANTHER" id="PTHR46401:SF2">
    <property type="entry name" value="GLYCOSYLTRANSFERASE WBBK-RELATED"/>
    <property type="match status" value="1"/>
</dbReference>
<proteinExistence type="predicted"/>
<dbReference type="PANTHER" id="PTHR46401">
    <property type="entry name" value="GLYCOSYLTRANSFERASE WBBK-RELATED"/>
    <property type="match status" value="1"/>
</dbReference>
<dbReference type="RefSeq" id="WP_163052348.1">
    <property type="nucleotide sequence ID" value="NZ_AP019695.1"/>
</dbReference>
<keyword evidence="4" id="KW-1185">Reference proteome</keyword>
<feature type="domain" description="Glycosyl transferase family 1" evidence="2">
    <location>
        <begin position="211"/>
        <end position="374"/>
    </location>
</feature>
<dbReference type="CDD" id="cd03794">
    <property type="entry name" value="GT4_WbuB-like"/>
    <property type="match status" value="1"/>
</dbReference>
<evidence type="ECO:0000259" key="2">
    <source>
        <dbReference type="Pfam" id="PF00534"/>
    </source>
</evidence>
<protein>
    <submittedName>
        <fullName evidence="3">Glycosyltransferase WbuB</fullName>
    </submittedName>
</protein>
<dbReference type="Proteomes" id="UP000464754">
    <property type="component" value="Chromosome"/>
</dbReference>
<dbReference type="SUPFAM" id="SSF53756">
    <property type="entry name" value="UDP-Glycosyltransferase/glycogen phosphorylase"/>
    <property type="match status" value="1"/>
</dbReference>
<dbReference type="GO" id="GO:0009103">
    <property type="term" value="P:lipopolysaccharide biosynthetic process"/>
    <property type="evidence" value="ECO:0007669"/>
    <property type="project" value="TreeGrafter"/>
</dbReference>
<dbReference type="Pfam" id="PF00534">
    <property type="entry name" value="Glycos_transf_1"/>
    <property type="match status" value="1"/>
</dbReference>
<keyword evidence="1 3" id="KW-0808">Transferase</keyword>
<dbReference type="GO" id="GO:0016757">
    <property type="term" value="F:glycosyltransferase activity"/>
    <property type="evidence" value="ECO:0007669"/>
    <property type="project" value="InterPro"/>
</dbReference>
<gene>
    <name evidence="3" type="ORF">Aargi30884_24360</name>
</gene>
<reference evidence="4" key="1">
    <citation type="submission" date="2019-05" db="EMBL/GenBank/DDBJ databases">
        <title>Complete genome sequencing of Absiella argi strain JCM 30884.</title>
        <authorList>
            <person name="Sakamoto M."/>
            <person name="Murakami T."/>
            <person name="Mori H."/>
        </authorList>
    </citation>
    <scope>NUCLEOTIDE SEQUENCE [LARGE SCALE GENOMIC DNA]</scope>
    <source>
        <strain evidence="4">JCM 30884</strain>
    </source>
</reference>
<evidence type="ECO:0000256" key="1">
    <source>
        <dbReference type="ARBA" id="ARBA00022679"/>
    </source>
</evidence>
<dbReference type="KEGG" id="aarg:Aargi30884_24360"/>
<evidence type="ECO:0000313" key="3">
    <source>
        <dbReference type="EMBL" id="BBK23533.1"/>
    </source>
</evidence>
<evidence type="ECO:0000313" key="4">
    <source>
        <dbReference type="Proteomes" id="UP000464754"/>
    </source>
</evidence>
<organism evidence="3 4">
    <name type="scientific">Amedibacterium intestinale</name>
    <dbReference type="NCBI Taxonomy" id="2583452"/>
    <lineage>
        <taxon>Bacteria</taxon>
        <taxon>Bacillati</taxon>
        <taxon>Bacillota</taxon>
        <taxon>Erysipelotrichia</taxon>
        <taxon>Erysipelotrichales</taxon>
        <taxon>Erysipelotrichaceae</taxon>
        <taxon>Amedibacterium</taxon>
    </lineage>
</organism>
<name>A0A6N4TLB8_9FIRM</name>
<dbReference type="InterPro" id="IPR001296">
    <property type="entry name" value="Glyco_trans_1"/>
</dbReference>
<accession>A0A6N4TLB8</accession>